<feature type="active site" description="Proton donor" evidence="3">
    <location>
        <position position="110"/>
    </location>
</feature>
<dbReference type="GO" id="GO:0009254">
    <property type="term" value="P:peptidoglycan turnover"/>
    <property type="evidence" value="ECO:0007669"/>
    <property type="project" value="TreeGrafter"/>
</dbReference>
<comment type="catalytic activity">
    <reaction evidence="3">
        <text>N-acetyl-D-muramate 6-phosphate + H2O = N-acetyl-D-glucosamine 6-phosphate + (R)-lactate</text>
        <dbReference type="Rhea" id="RHEA:26410"/>
        <dbReference type="ChEBI" id="CHEBI:15377"/>
        <dbReference type="ChEBI" id="CHEBI:16004"/>
        <dbReference type="ChEBI" id="CHEBI:57513"/>
        <dbReference type="ChEBI" id="CHEBI:58722"/>
        <dbReference type="EC" id="4.2.1.126"/>
    </reaction>
</comment>
<dbReference type="GO" id="GO:0016835">
    <property type="term" value="F:carbon-oxygen lyase activity"/>
    <property type="evidence" value="ECO:0007669"/>
    <property type="project" value="UniProtKB-UniRule"/>
</dbReference>
<dbReference type="InterPro" id="IPR001347">
    <property type="entry name" value="SIS_dom"/>
</dbReference>
<reference evidence="5 6" key="1">
    <citation type="submission" date="2020-08" db="EMBL/GenBank/DDBJ databases">
        <title>Genomic Encyclopedia of Type Strains, Phase IV (KMG-IV): sequencing the most valuable type-strain genomes for metagenomic binning, comparative biology and taxonomic classification.</title>
        <authorList>
            <person name="Goeker M."/>
        </authorList>
    </citation>
    <scope>NUCLEOTIDE SEQUENCE [LARGE SCALE GENOMIC DNA]</scope>
    <source>
        <strain evidence="5 6">DSM 103733</strain>
    </source>
</reference>
<comment type="similarity">
    <text evidence="3">Belongs to the GCKR-like family. MurNAc-6-P etherase subfamily.</text>
</comment>
<organism evidence="5 6">
    <name type="scientific">Silvibacterium bohemicum</name>
    <dbReference type="NCBI Taxonomy" id="1577686"/>
    <lineage>
        <taxon>Bacteria</taxon>
        <taxon>Pseudomonadati</taxon>
        <taxon>Acidobacteriota</taxon>
        <taxon>Terriglobia</taxon>
        <taxon>Terriglobales</taxon>
        <taxon>Acidobacteriaceae</taxon>
        <taxon>Silvibacterium</taxon>
    </lineage>
</organism>
<dbReference type="Gene3D" id="1.10.8.1080">
    <property type="match status" value="1"/>
</dbReference>
<comment type="function">
    <text evidence="3">Specifically catalyzes the cleavage of the D-lactyl ether substituent of MurNAc 6-phosphate, producing GlcNAc 6-phosphate and D-lactate.</text>
</comment>
<evidence type="ECO:0000259" key="4">
    <source>
        <dbReference type="PROSITE" id="PS51464"/>
    </source>
</evidence>
<dbReference type="Proteomes" id="UP000538666">
    <property type="component" value="Unassembled WGS sequence"/>
</dbReference>
<feature type="domain" description="SIS" evidence="4">
    <location>
        <begin position="82"/>
        <end position="245"/>
    </location>
</feature>
<comment type="miscellaneous">
    <text evidence="3">A lyase-type mechanism (elimination/hydration) is suggested for the cleavage of the lactyl ether bond of MurNAc 6-phosphate, with the formation of an alpha,beta-unsaturated aldehyde intermediate with (E)-stereochemistry, followed by the syn addition of water to give product.</text>
</comment>
<accession>A0A841JZ19</accession>
<dbReference type="PROSITE" id="PS51464">
    <property type="entry name" value="SIS"/>
    <property type="match status" value="1"/>
</dbReference>
<comment type="caution">
    <text evidence="5">The sequence shown here is derived from an EMBL/GenBank/DDBJ whole genome shotgun (WGS) entry which is preliminary data.</text>
</comment>
<protein>
    <recommendedName>
        <fullName evidence="3">N-acetylmuramic acid 6-phosphate etherase</fullName>
        <shortName evidence="3">MurNAc-6-P etherase</shortName>
        <ecNumber evidence="3">4.2.1.126</ecNumber>
    </recommendedName>
    <alternativeName>
        <fullName evidence="3">N-acetylmuramic acid 6-phosphate hydrolase</fullName>
    </alternativeName>
    <alternativeName>
        <fullName evidence="3">N-acetylmuramic acid 6-phosphate lyase</fullName>
    </alternativeName>
</protein>
<keyword evidence="2 3" id="KW-0119">Carbohydrate metabolism</keyword>
<feature type="active site" evidence="3">
    <location>
        <position position="141"/>
    </location>
</feature>
<evidence type="ECO:0000256" key="1">
    <source>
        <dbReference type="ARBA" id="ARBA00023239"/>
    </source>
</evidence>
<dbReference type="PANTHER" id="PTHR10088:SF4">
    <property type="entry name" value="GLUCOKINASE REGULATORY PROTEIN"/>
    <property type="match status" value="1"/>
</dbReference>
<dbReference type="NCBIfam" id="TIGR00274">
    <property type="entry name" value="N-acetylmuramic acid 6-phosphate etherase"/>
    <property type="match status" value="1"/>
</dbReference>
<evidence type="ECO:0000313" key="6">
    <source>
        <dbReference type="Proteomes" id="UP000538666"/>
    </source>
</evidence>
<dbReference type="GO" id="GO:0046348">
    <property type="term" value="P:amino sugar catabolic process"/>
    <property type="evidence" value="ECO:0007669"/>
    <property type="project" value="InterPro"/>
</dbReference>
<comment type="pathway">
    <text evidence="3">Amino-sugar metabolism; N-acetylmuramate degradation.</text>
</comment>
<dbReference type="CDD" id="cd05007">
    <property type="entry name" value="SIS_Etherase"/>
    <property type="match status" value="1"/>
</dbReference>
<dbReference type="PROSITE" id="PS01272">
    <property type="entry name" value="GCKR"/>
    <property type="match status" value="1"/>
</dbReference>
<evidence type="ECO:0000256" key="2">
    <source>
        <dbReference type="ARBA" id="ARBA00023277"/>
    </source>
</evidence>
<dbReference type="AlphaFoldDB" id="A0A841JZ19"/>
<keyword evidence="1 3" id="KW-0456">Lyase</keyword>
<dbReference type="EMBL" id="JACHEK010000005">
    <property type="protein sequence ID" value="MBB6144959.1"/>
    <property type="molecule type" value="Genomic_DNA"/>
</dbReference>
<comment type="subunit">
    <text evidence="3">Homodimer.</text>
</comment>
<dbReference type="FunFam" id="3.40.50.10490:FF:000014">
    <property type="entry name" value="N-acetylmuramic acid 6-phosphate etherase"/>
    <property type="match status" value="1"/>
</dbReference>
<name>A0A841JZ19_9BACT</name>
<dbReference type="PANTHER" id="PTHR10088">
    <property type="entry name" value="GLUCOKINASE REGULATORY PROTEIN"/>
    <property type="match status" value="1"/>
</dbReference>
<dbReference type="SUPFAM" id="SSF53697">
    <property type="entry name" value="SIS domain"/>
    <property type="match status" value="1"/>
</dbReference>
<dbReference type="EC" id="4.2.1.126" evidence="3"/>
<dbReference type="NCBIfam" id="NF009222">
    <property type="entry name" value="PRK12570.1"/>
    <property type="match status" value="1"/>
</dbReference>
<dbReference type="GO" id="GO:0097173">
    <property type="term" value="P:N-acetylmuramic acid catabolic process"/>
    <property type="evidence" value="ECO:0007669"/>
    <property type="project" value="UniProtKB-UniPathway"/>
</dbReference>
<sequence>MPKATMVTMIEPQAGLKSPNGSPANSHTHLHDLLTESPNDASQGFDTKSALEIARIINHEDSKVAAAVKKALPEIALVIDSVARSLREGGRLIYIGAGSSGRIASLDACECPPYFSTTPQTVQYIMAGGPKALASPVEVNEDSEELGQRDIARRRPTRKDMVIGLSSSGRTPYVVAAVAYARARGAKTACITCNSNTPLASAADIAIVAEVGPEVISGSTRMKAATAQKMITNMITTGAMTRLGYVYENLMVNVHMQNSKLVERGIGILIRACGIDRERAVDVIKSAGRSVPVALVMLKANVDKPEAVRRLTKSGGNVRLAIEDTVMDF</sequence>
<gene>
    <name evidence="3" type="primary">murQ</name>
    <name evidence="5" type="ORF">HNQ77_002915</name>
</gene>
<dbReference type="InterPro" id="IPR005488">
    <property type="entry name" value="Etherase_MurQ"/>
</dbReference>
<dbReference type="UniPathway" id="UPA00342"/>
<dbReference type="GO" id="GO:0016803">
    <property type="term" value="F:ether hydrolase activity"/>
    <property type="evidence" value="ECO:0007669"/>
    <property type="project" value="TreeGrafter"/>
</dbReference>
<dbReference type="GO" id="GO:0097367">
    <property type="term" value="F:carbohydrate derivative binding"/>
    <property type="evidence" value="ECO:0007669"/>
    <property type="project" value="InterPro"/>
</dbReference>
<dbReference type="HAMAP" id="MF_00068">
    <property type="entry name" value="MurQ"/>
    <property type="match status" value="1"/>
</dbReference>
<proteinExistence type="inferred from homology"/>
<dbReference type="Pfam" id="PF22645">
    <property type="entry name" value="GKRP_SIS_N"/>
    <property type="match status" value="1"/>
</dbReference>
<dbReference type="Gene3D" id="3.40.50.10490">
    <property type="entry name" value="Glucose-6-phosphate isomerase like protein, domain 1"/>
    <property type="match status" value="1"/>
</dbReference>
<dbReference type="NCBIfam" id="NF003915">
    <property type="entry name" value="PRK05441.1"/>
    <property type="match status" value="1"/>
</dbReference>
<keyword evidence="6" id="KW-1185">Reference proteome</keyword>
<evidence type="ECO:0000313" key="5">
    <source>
        <dbReference type="EMBL" id="MBB6144959.1"/>
    </source>
</evidence>
<dbReference type="InterPro" id="IPR005486">
    <property type="entry name" value="Glucokinase_regulatory_CS"/>
</dbReference>
<dbReference type="InterPro" id="IPR046348">
    <property type="entry name" value="SIS_dom_sf"/>
</dbReference>
<dbReference type="InterPro" id="IPR040190">
    <property type="entry name" value="MURQ/GCKR"/>
</dbReference>
<evidence type="ECO:0000256" key="3">
    <source>
        <dbReference type="HAMAP-Rule" id="MF_00068"/>
    </source>
</evidence>